<dbReference type="EMBL" id="WUXD01000089">
    <property type="protein sequence ID" value="MBM4629920.1"/>
    <property type="molecule type" value="Genomic_DNA"/>
</dbReference>
<feature type="non-terminal residue" evidence="1">
    <location>
        <position position="120"/>
    </location>
</feature>
<reference evidence="1" key="1">
    <citation type="submission" date="2019-11" db="EMBL/GenBank/DDBJ databases">
        <title>Spread of Macrolides and rifampicin resistant Rhodococcus equi in clinical isolates in the USA.</title>
        <authorList>
            <person name="Alvarez-Narvaez S."/>
            <person name="Huber L."/>
            <person name="Cohen N.D."/>
            <person name="Slovis N."/>
            <person name="Greiter M."/>
            <person name="Giguere S."/>
            <person name="Hart K."/>
        </authorList>
    </citation>
    <scope>NUCLEOTIDE SEQUENCE</scope>
    <source>
        <strain evidence="1">Lh_38</strain>
    </source>
</reference>
<evidence type="ECO:0000313" key="2">
    <source>
        <dbReference type="Proteomes" id="UP000738270"/>
    </source>
</evidence>
<comment type="caution">
    <text evidence="1">The sequence shown here is derived from an EMBL/GenBank/DDBJ whole genome shotgun (WGS) entry which is preliminary data.</text>
</comment>
<dbReference type="Proteomes" id="UP000738270">
    <property type="component" value="Unassembled WGS sequence"/>
</dbReference>
<protein>
    <submittedName>
        <fullName evidence="1">Glutamate dehydrogenase</fullName>
    </submittedName>
</protein>
<organism evidence="1 2">
    <name type="scientific">Rhodococcus hoagii</name>
    <name type="common">Corynebacterium equii</name>
    <dbReference type="NCBI Taxonomy" id="43767"/>
    <lineage>
        <taxon>Bacteria</taxon>
        <taxon>Bacillati</taxon>
        <taxon>Actinomycetota</taxon>
        <taxon>Actinomycetes</taxon>
        <taxon>Mycobacteriales</taxon>
        <taxon>Nocardiaceae</taxon>
        <taxon>Prescottella</taxon>
    </lineage>
</organism>
<proteinExistence type="predicted"/>
<dbReference type="AlphaFoldDB" id="A0AAP2AS15"/>
<name>A0AAP2AS15_RHOHA</name>
<accession>A0AAP2AS15</accession>
<evidence type="ECO:0000313" key="1">
    <source>
        <dbReference type="EMBL" id="MBM4629920.1"/>
    </source>
</evidence>
<gene>
    <name evidence="1" type="ORF">GS453_25245</name>
</gene>
<sequence>MNSVSTHPDPTPNPSEIDDALARIFRSWDERLLAGADPAARERLAAFVADLPAGYKQDIRPDRARVDLAILGELSDGAVDVRIVPDATARGTHRLSLYVGGRPASLGDLMPLLQSLGVEV</sequence>